<reference evidence="2" key="1">
    <citation type="journal article" date="2014" name="Science">
        <title>Ancient hybridizations among the ancestral genomes of bread wheat.</title>
        <authorList>
            <consortium name="International Wheat Genome Sequencing Consortium,"/>
            <person name="Marcussen T."/>
            <person name="Sandve S.R."/>
            <person name="Heier L."/>
            <person name="Spannagl M."/>
            <person name="Pfeifer M."/>
            <person name="Jakobsen K.S."/>
            <person name="Wulff B.B."/>
            <person name="Steuernagel B."/>
            <person name="Mayer K.F."/>
            <person name="Olsen O.A."/>
        </authorList>
    </citation>
    <scope>NUCLEOTIDE SEQUENCE [LARGE SCALE GENOMIC DNA]</scope>
    <source>
        <strain evidence="2">cv. AL8/78</strain>
    </source>
</reference>
<name>A0A453F1U1_AEGTS</name>
<organism evidence="1 2">
    <name type="scientific">Aegilops tauschii subsp. strangulata</name>
    <name type="common">Goatgrass</name>
    <dbReference type="NCBI Taxonomy" id="200361"/>
    <lineage>
        <taxon>Eukaryota</taxon>
        <taxon>Viridiplantae</taxon>
        <taxon>Streptophyta</taxon>
        <taxon>Embryophyta</taxon>
        <taxon>Tracheophyta</taxon>
        <taxon>Spermatophyta</taxon>
        <taxon>Magnoliopsida</taxon>
        <taxon>Liliopsida</taxon>
        <taxon>Poales</taxon>
        <taxon>Poaceae</taxon>
        <taxon>BOP clade</taxon>
        <taxon>Pooideae</taxon>
        <taxon>Triticodae</taxon>
        <taxon>Triticeae</taxon>
        <taxon>Triticinae</taxon>
        <taxon>Aegilops</taxon>
    </lineage>
</organism>
<evidence type="ECO:0000313" key="2">
    <source>
        <dbReference type="Proteomes" id="UP000015105"/>
    </source>
</evidence>
<reference evidence="1" key="5">
    <citation type="journal article" date="2021" name="G3 (Bethesda)">
        <title>Aegilops tauschii genome assembly Aet v5.0 features greater sequence contiguity and improved annotation.</title>
        <authorList>
            <person name="Wang L."/>
            <person name="Zhu T."/>
            <person name="Rodriguez J.C."/>
            <person name="Deal K.R."/>
            <person name="Dubcovsky J."/>
            <person name="McGuire P.E."/>
            <person name="Lux T."/>
            <person name="Spannagl M."/>
            <person name="Mayer K.F.X."/>
            <person name="Baldrich P."/>
            <person name="Meyers B.C."/>
            <person name="Huo N."/>
            <person name="Gu Y.Q."/>
            <person name="Zhou H."/>
            <person name="Devos K.M."/>
            <person name="Bennetzen J.L."/>
            <person name="Unver T."/>
            <person name="Budak H."/>
            <person name="Gulick P.J."/>
            <person name="Galiba G."/>
            <person name="Kalapos B."/>
            <person name="Nelson D.R."/>
            <person name="Li P."/>
            <person name="You F.M."/>
            <person name="Luo M.C."/>
            <person name="Dvorak J."/>
        </authorList>
    </citation>
    <scope>NUCLEOTIDE SEQUENCE [LARGE SCALE GENOMIC DNA]</scope>
    <source>
        <strain evidence="1">cv. AL8/78</strain>
    </source>
</reference>
<dbReference type="Proteomes" id="UP000015105">
    <property type="component" value="Chromosome 3D"/>
</dbReference>
<dbReference type="EnsemblPlants" id="AET3Gv20545900.19">
    <property type="protein sequence ID" value="AET3Gv20545900.19"/>
    <property type="gene ID" value="AET3Gv20545900"/>
</dbReference>
<reference evidence="2" key="2">
    <citation type="journal article" date="2017" name="Nat. Plants">
        <title>The Aegilops tauschii genome reveals multiple impacts of transposons.</title>
        <authorList>
            <person name="Zhao G."/>
            <person name="Zou C."/>
            <person name="Li K."/>
            <person name="Wang K."/>
            <person name="Li T."/>
            <person name="Gao L."/>
            <person name="Zhang X."/>
            <person name="Wang H."/>
            <person name="Yang Z."/>
            <person name="Liu X."/>
            <person name="Jiang W."/>
            <person name="Mao L."/>
            <person name="Kong X."/>
            <person name="Jiao Y."/>
            <person name="Jia J."/>
        </authorList>
    </citation>
    <scope>NUCLEOTIDE SEQUENCE [LARGE SCALE GENOMIC DNA]</scope>
    <source>
        <strain evidence="2">cv. AL8/78</strain>
    </source>
</reference>
<proteinExistence type="predicted"/>
<dbReference type="Gramene" id="AET3Gv20545900.19">
    <property type="protein sequence ID" value="AET3Gv20545900.19"/>
    <property type="gene ID" value="AET3Gv20545900"/>
</dbReference>
<evidence type="ECO:0000313" key="1">
    <source>
        <dbReference type="EnsemblPlants" id="AET3Gv20545900.19"/>
    </source>
</evidence>
<protein>
    <submittedName>
        <fullName evidence="1">Uncharacterized protein</fullName>
    </submittedName>
</protein>
<reference evidence="1" key="4">
    <citation type="submission" date="2019-03" db="UniProtKB">
        <authorList>
            <consortium name="EnsemblPlants"/>
        </authorList>
    </citation>
    <scope>IDENTIFICATION</scope>
</reference>
<accession>A0A453F1U1</accession>
<keyword evidence="2" id="KW-1185">Reference proteome</keyword>
<dbReference type="AlphaFoldDB" id="A0A453F1U1"/>
<sequence length="80" mass="8656">MSDYPFYPYGRGGAGDDAAARYSSYEIDLIAARYAGDPSPYPYPSASGGFDPHVGARRPADDNATEFCRLHLCGSIFIVK</sequence>
<reference evidence="1" key="3">
    <citation type="journal article" date="2017" name="Nature">
        <title>Genome sequence of the progenitor of the wheat D genome Aegilops tauschii.</title>
        <authorList>
            <person name="Luo M.C."/>
            <person name="Gu Y.Q."/>
            <person name="Puiu D."/>
            <person name="Wang H."/>
            <person name="Twardziok S.O."/>
            <person name="Deal K.R."/>
            <person name="Huo N."/>
            <person name="Zhu T."/>
            <person name="Wang L."/>
            <person name="Wang Y."/>
            <person name="McGuire P.E."/>
            <person name="Liu S."/>
            <person name="Long H."/>
            <person name="Ramasamy R.K."/>
            <person name="Rodriguez J.C."/>
            <person name="Van S.L."/>
            <person name="Yuan L."/>
            <person name="Wang Z."/>
            <person name="Xia Z."/>
            <person name="Xiao L."/>
            <person name="Anderson O.D."/>
            <person name="Ouyang S."/>
            <person name="Liang Y."/>
            <person name="Zimin A.V."/>
            <person name="Pertea G."/>
            <person name="Qi P."/>
            <person name="Bennetzen J.L."/>
            <person name="Dai X."/>
            <person name="Dawson M.W."/>
            <person name="Muller H.G."/>
            <person name="Kugler K."/>
            <person name="Rivarola-Duarte L."/>
            <person name="Spannagl M."/>
            <person name="Mayer K.F.X."/>
            <person name="Lu F.H."/>
            <person name="Bevan M.W."/>
            <person name="Leroy P."/>
            <person name="Li P."/>
            <person name="You F.M."/>
            <person name="Sun Q."/>
            <person name="Liu Z."/>
            <person name="Lyons E."/>
            <person name="Wicker T."/>
            <person name="Salzberg S.L."/>
            <person name="Devos K.M."/>
            <person name="Dvorak J."/>
        </authorList>
    </citation>
    <scope>NUCLEOTIDE SEQUENCE [LARGE SCALE GENOMIC DNA]</scope>
    <source>
        <strain evidence="1">cv. AL8/78</strain>
    </source>
</reference>